<evidence type="ECO:0000313" key="3">
    <source>
        <dbReference type="EMBL" id="AHC15037.1"/>
    </source>
</evidence>
<reference evidence="3 4" key="1">
    <citation type="journal article" date="2015" name="Stand. Genomic Sci.">
        <title>Complete genome sequence and description of Salinispira pacifica gen. nov., sp. nov., a novel spirochaete isolated form a hypersaline microbial mat.</title>
        <authorList>
            <person name="Ben Hania W."/>
            <person name="Joseph M."/>
            <person name="Schumann P."/>
            <person name="Bunk B."/>
            <person name="Fiebig A."/>
            <person name="Sproer C."/>
            <person name="Klenk H.P."/>
            <person name="Fardeau M.L."/>
            <person name="Spring S."/>
        </authorList>
    </citation>
    <scope>NUCLEOTIDE SEQUENCE [LARGE SCALE GENOMIC DNA]</scope>
    <source>
        <strain evidence="3 4">L21-RPul-D2</strain>
    </source>
</reference>
<dbReference type="EMBL" id="CP006939">
    <property type="protein sequence ID" value="AHC15037.1"/>
    <property type="molecule type" value="Genomic_DNA"/>
</dbReference>
<feature type="chain" id="PRO_5004743068" description="Gliding motility protein SprA N-terminal domain-containing protein" evidence="2">
    <location>
        <begin position="19"/>
        <end position="1723"/>
    </location>
</feature>
<feature type="compositionally biased region" description="Acidic residues" evidence="1">
    <location>
        <begin position="613"/>
        <end position="623"/>
    </location>
</feature>
<evidence type="ECO:0000256" key="1">
    <source>
        <dbReference type="SAM" id="MobiDB-lite"/>
    </source>
</evidence>
<gene>
    <name evidence="3" type="ORF">L21SP2_1652</name>
</gene>
<dbReference type="KEGG" id="slr:L21SP2_1652"/>
<sequence>MQVSVLLLVFLLYSNGIAAQNANTTLPSLGADGSLIYPEEAPRALFEYDIDDTSVEFFLLGSWEAKLGFAAGMGWIPDGSGGYTTQSILPGSLISTPLTNTVDLVLSLWIEQKYFFESSFRSGFRDNSILAGYYGEGRLRELKLGNTDIGISEYPMLGLGAGPQGSPGISAVFADLFGSNSKAVEGSLHELMFRYETSTLVERSFQGNREFIQEDKAIHEAVSSSLFLLPHSNVEDLTVLIQADADEAGPYLDDQRGERYRRLTAGTDYGLRDDIPLLSLNPSLLNDGSPGESKRLPRVLVRYRGNGVYPEEGSFAGDIAVSRLYPGDPGVGREEVQFSLQPGADFDQFVVASLDALSGGSALSNLELEDFTVTLNGDSYLLLHDPRLFSPFAVRSRYAASSTPSTVQLIGPDSRSRSVPFQPIQGDSEADVEILPSGSPEALADPWRIRYPLLTLSDDYDFLEAVGSAYGPLSPESSALPDRQARSIRGYRLRFLSEQGEGLRIDQEIIPGSLQVYRNGILEQSAYLDQGKVVLPEDIASNDSIQLRYRISDPSGNNGSISFAAGQKIFLPGEQLWTLSAGGSVVVRSQTEGTGQTADDEPPTDGGASESGTGEDEDGEIGEPTESAESAEFYSNLPGTPGYLQIGSSYSYRDEFLELSVNAAMGIYSGGSGDPLFSPGDTDARMDLSLSPLTLVPSAPPYSNQLQNLDVPQLPGLSGTEFTHETRGRLYFRNYRSSLRGILLTREQAESEGTPDRVGGVSGPYPVLASAADTDSAGVEGVVSVLEFEVDADSWVGYQARGGSSGVMQIPSGFALEVLPASLESVPGDLHVFLQLGAISEDSDEDRILDVQPDPNSRGYEFNGWEEDLTAGYPGQAYSSSYRGTGEDLNSNGLLDAQLPSAMTSIYLGSIAAEDEGSWKTLKGDFTTEQRNVLLNHPELRENLRVIVYSPQSGQGVLQFGGHRYTHIPVLVNGSLRPVNQDAADPGESAPQPSRNIQYFQYTSATQADITFPLGGIPRGLYSQLILPVFLRSASQLPDFHISVNSMDAGTLSIPAGEIWYRIVMDLDDAALLLLDREGEILSQTDIPSTLENSGPLNSLTLRFNPQGSGELYVQKPYFSGLDNLPGGGIQASVNLNPGLSTHSSPWLAFALDRVEFRGNAYSPSFPDGNGADGSMRLLGRIPGLETELHTAVSVPDYRRGTADLEIGHRAEFDPIQVFAIANSFSRNFTPGDPDPDGNRRRISHDLSLSLNPLDFFGSSAGYSFALSALSMNRSWNLSGKLTPGEILDLTGEMGLEIAEDDSNRAAAFYEDGPQSYGHQYTRSLGQIDWNEIPGEFFRRSLHLEGSGTADGEGLDLALNGWYTSGVNVAGDTRFSANLQQEQKISFSGPKDTSLELAQKSGTSLITSQSAETLEAQLDLSFRQLGDAPLMWLPLGIAGILDPGLEQKFADQFLHPPSFQPIRSSALDYLFETEFRRVPDSGISGLLIPAGADFSLSRNISWQDGIIRDARFLTAGIDWQAINLFGRQGRNALFSFFDSDDYFYGIETGLNMNQPEIWYGSFSSQSILYFPDTLDELELEGSAKYWNRGRIASRISLGVSLSWVSELNPWDSLTEFLQRHASREEPGGLSIRHREGVEVGFSSLSPRSFPIPGERQLPPGWLQPGIPGSEIIISHSSSLRFSSIGSMTIEIKGAYETEALEEINYQKSHKIGMQIDAILELSY</sequence>
<accession>V5WGV2</accession>
<dbReference type="STRING" id="1307761.L21SP2_1652"/>
<evidence type="ECO:0000313" key="4">
    <source>
        <dbReference type="Proteomes" id="UP000018680"/>
    </source>
</evidence>
<keyword evidence="4" id="KW-1185">Reference proteome</keyword>
<dbReference type="OrthoDB" id="9808813at2"/>
<dbReference type="RefSeq" id="WP_024267957.1">
    <property type="nucleotide sequence ID" value="NC_023035.1"/>
</dbReference>
<organism evidence="3 4">
    <name type="scientific">Salinispira pacifica</name>
    <dbReference type="NCBI Taxonomy" id="1307761"/>
    <lineage>
        <taxon>Bacteria</taxon>
        <taxon>Pseudomonadati</taxon>
        <taxon>Spirochaetota</taxon>
        <taxon>Spirochaetia</taxon>
        <taxon>Spirochaetales</taxon>
        <taxon>Spirochaetaceae</taxon>
        <taxon>Salinispira</taxon>
    </lineage>
</organism>
<keyword evidence="2" id="KW-0732">Signal</keyword>
<proteinExistence type="predicted"/>
<dbReference type="HOGENOM" id="CLU_240202_0_0_12"/>
<name>V5WGV2_9SPIO</name>
<feature type="signal peptide" evidence="2">
    <location>
        <begin position="1"/>
        <end position="18"/>
    </location>
</feature>
<protein>
    <recommendedName>
        <fullName evidence="5">Gliding motility protein SprA N-terminal domain-containing protein</fullName>
    </recommendedName>
</protein>
<evidence type="ECO:0000256" key="2">
    <source>
        <dbReference type="SAM" id="SignalP"/>
    </source>
</evidence>
<feature type="region of interest" description="Disordered" evidence="1">
    <location>
        <begin position="591"/>
        <end position="628"/>
    </location>
</feature>
<dbReference type="Proteomes" id="UP000018680">
    <property type="component" value="Chromosome"/>
</dbReference>
<evidence type="ECO:0008006" key="5">
    <source>
        <dbReference type="Google" id="ProtNLM"/>
    </source>
</evidence>